<dbReference type="Pfam" id="PF01636">
    <property type="entry name" value="APH"/>
    <property type="match status" value="1"/>
</dbReference>
<feature type="region of interest" description="Disordered" evidence="1">
    <location>
        <begin position="602"/>
        <end position="656"/>
    </location>
</feature>
<evidence type="ECO:0000313" key="3">
    <source>
        <dbReference type="EMBL" id="KAL0570070.1"/>
    </source>
</evidence>
<feature type="compositionally biased region" description="Basic and acidic residues" evidence="1">
    <location>
        <begin position="634"/>
        <end position="656"/>
    </location>
</feature>
<dbReference type="EMBL" id="JBAHYK010000999">
    <property type="protein sequence ID" value="KAL0570070.1"/>
    <property type="molecule type" value="Genomic_DNA"/>
</dbReference>
<gene>
    <name evidence="3" type="ORF">V5O48_011888</name>
</gene>
<organism evidence="3 4">
    <name type="scientific">Marasmius crinis-equi</name>
    <dbReference type="NCBI Taxonomy" id="585013"/>
    <lineage>
        <taxon>Eukaryota</taxon>
        <taxon>Fungi</taxon>
        <taxon>Dikarya</taxon>
        <taxon>Basidiomycota</taxon>
        <taxon>Agaricomycotina</taxon>
        <taxon>Agaricomycetes</taxon>
        <taxon>Agaricomycetidae</taxon>
        <taxon>Agaricales</taxon>
        <taxon>Marasmiineae</taxon>
        <taxon>Marasmiaceae</taxon>
        <taxon>Marasmius</taxon>
    </lineage>
</organism>
<dbReference type="SUPFAM" id="SSF56112">
    <property type="entry name" value="Protein kinase-like (PK-like)"/>
    <property type="match status" value="1"/>
</dbReference>
<name>A0ABR3F4B9_9AGAR</name>
<evidence type="ECO:0000256" key="1">
    <source>
        <dbReference type="SAM" id="MobiDB-lite"/>
    </source>
</evidence>
<comment type="caution">
    <text evidence="3">The sequence shown here is derived from an EMBL/GenBank/DDBJ whole genome shotgun (WGS) entry which is preliminary data.</text>
</comment>
<feature type="compositionally biased region" description="Low complexity" evidence="1">
    <location>
        <begin position="566"/>
        <end position="579"/>
    </location>
</feature>
<reference evidence="3 4" key="1">
    <citation type="submission" date="2024-02" db="EMBL/GenBank/DDBJ databases">
        <title>A draft genome for the cacao thread blight pathogen Marasmius crinis-equi.</title>
        <authorList>
            <person name="Cohen S.P."/>
            <person name="Baruah I.K."/>
            <person name="Amoako-Attah I."/>
            <person name="Bukari Y."/>
            <person name="Meinhardt L.W."/>
            <person name="Bailey B.A."/>
        </authorList>
    </citation>
    <scope>NUCLEOTIDE SEQUENCE [LARGE SCALE GENOMIC DNA]</scope>
    <source>
        <strain evidence="3 4">GH-76</strain>
    </source>
</reference>
<feature type="compositionally biased region" description="Acidic residues" evidence="1">
    <location>
        <begin position="348"/>
        <end position="363"/>
    </location>
</feature>
<dbReference type="InterPro" id="IPR002575">
    <property type="entry name" value="Aminoglycoside_PTrfase"/>
</dbReference>
<feature type="region of interest" description="Disordered" evidence="1">
    <location>
        <begin position="547"/>
        <end position="579"/>
    </location>
</feature>
<accession>A0ABR3F4B9</accession>
<feature type="region of interest" description="Disordered" evidence="1">
    <location>
        <begin position="333"/>
        <end position="410"/>
    </location>
</feature>
<feature type="domain" description="Aminoglycoside phosphotransferase" evidence="2">
    <location>
        <begin position="135"/>
        <end position="172"/>
    </location>
</feature>
<dbReference type="InterPro" id="IPR011009">
    <property type="entry name" value="Kinase-like_dom_sf"/>
</dbReference>
<proteinExistence type="predicted"/>
<feature type="compositionally biased region" description="Polar residues" evidence="1">
    <location>
        <begin position="366"/>
        <end position="375"/>
    </location>
</feature>
<sequence>MSAPPLTFPDVIDLGGQACGFHFRESEKDKLFMDPADITPYSDFETVQDSRILVHMSRRRVLKMYSYLVDVAQLVAYMDRARTKVPVPRVHKWGYSGNCAYILMELVYGWPANELALEKQMPYPDILTSQVKQIVRDLASVGLSHCDLRPRNIIVDSRTWQIEGLVDWDMCKPLVNGCEYAFRHLECDIWHPFTVNDKWDMFFLDAAVDKLGEELRLEQSYEFSKVILPLRGTGASTHHFPPHPELSDYTRRNLPGGVDRFEVWRRERRSRSRDAWEFDCFRWGYIITAGFYSNAMSKRKLVSAAQHAEYSQYASLLRSLRTNDILDVTSQLSQHVRNSKGKQKAWEDDLDVDEGEDEDDEVDTLIGSSQAQNSKADTEAGPSTSPPPSPSPSRTLKRKRSSTPISCTKRKRDGWTRWPLLMKDVPVPEWVLEDEIEHLVAQRDDEDDDDEDLDEPEYLAELTLTTTHLLHSVFSTLSEFTPARAPSLQNRLEPIGWEGVLDAFALYRSFDSGGNDADATKRIIESVRNRIQAVYVLDPSPVQIISAPEDPPPLPHTTDTSTLSHRTQLLTSSRTDLSSSLTRYGVSDDSLFNIPVINENSTVQRSTRRKRGRPPAASYDTGVGTGRKRRTKAKKEEKEVEPQVESANHEEPAGEE</sequence>
<protein>
    <recommendedName>
        <fullName evidence="2">Aminoglycoside phosphotransferase domain-containing protein</fullName>
    </recommendedName>
</protein>
<evidence type="ECO:0000313" key="4">
    <source>
        <dbReference type="Proteomes" id="UP001465976"/>
    </source>
</evidence>
<evidence type="ECO:0000259" key="2">
    <source>
        <dbReference type="Pfam" id="PF01636"/>
    </source>
</evidence>
<dbReference type="Proteomes" id="UP001465976">
    <property type="component" value="Unassembled WGS sequence"/>
</dbReference>
<keyword evidence="4" id="KW-1185">Reference proteome</keyword>